<feature type="region of interest" description="Disordered" evidence="5">
    <location>
        <begin position="140"/>
        <end position="227"/>
    </location>
</feature>
<dbReference type="GO" id="GO:0006397">
    <property type="term" value="P:mRNA processing"/>
    <property type="evidence" value="ECO:0007669"/>
    <property type="project" value="UniProtKB-KW"/>
</dbReference>
<feature type="compositionally biased region" description="Basic and acidic residues" evidence="5">
    <location>
        <begin position="754"/>
        <end position="799"/>
    </location>
</feature>
<feature type="compositionally biased region" description="Basic and acidic residues" evidence="5">
    <location>
        <begin position="508"/>
        <end position="536"/>
    </location>
</feature>
<dbReference type="PANTHER" id="PTHR36884:SF4">
    <property type="entry name" value="FIP1[III]-LIKE PROTEIN"/>
    <property type="match status" value="1"/>
</dbReference>
<feature type="compositionally biased region" description="Basic and acidic residues" evidence="5">
    <location>
        <begin position="665"/>
        <end position="735"/>
    </location>
</feature>
<feature type="compositionally biased region" description="Gly residues" evidence="5">
    <location>
        <begin position="341"/>
        <end position="352"/>
    </location>
</feature>
<gene>
    <name evidence="7" type="ORF">WJX81_001925</name>
</gene>
<feature type="compositionally biased region" description="Acidic residues" evidence="5">
    <location>
        <begin position="68"/>
        <end position="94"/>
    </location>
</feature>
<proteinExistence type="inferred from homology"/>
<comment type="similarity">
    <text evidence="2">Belongs to the FIP1 family.</text>
</comment>
<dbReference type="AlphaFoldDB" id="A0AAW1S7G4"/>
<feature type="region of interest" description="Disordered" evidence="5">
    <location>
        <begin position="1"/>
        <end position="94"/>
    </location>
</feature>
<dbReference type="Pfam" id="PF05182">
    <property type="entry name" value="Fip1"/>
    <property type="match status" value="1"/>
</dbReference>
<feature type="compositionally biased region" description="Pro residues" evidence="5">
    <location>
        <begin position="444"/>
        <end position="459"/>
    </location>
</feature>
<feature type="compositionally biased region" description="Pro residues" evidence="5">
    <location>
        <begin position="144"/>
        <end position="191"/>
    </location>
</feature>
<protein>
    <recommendedName>
        <fullName evidence="6">Pre-mRNA polyadenylation factor Fip1 domain-containing protein</fullName>
    </recommendedName>
</protein>
<evidence type="ECO:0000313" key="7">
    <source>
        <dbReference type="EMBL" id="KAK9842234.1"/>
    </source>
</evidence>
<feature type="domain" description="Pre-mRNA polyadenylation factor Fip1" evidence="6">
    <location>
        <begin position="249"/>
        <end position="290"/>
    </location>
</feature>
<evidence type="ECO:0000256" key="3">
    <source>
        <dbReference type="ARBA" id="ARBA00022664"/>
    </source>
</evidence>
<feature type="compositionally biased region" description="Pro residues" evidence="5">
    <location>
        <begin position="50"/>
        <end position="62"/>
    </location>
</feature>
<reference evidence="7 8" key="1">
    <citation type="journal article" date="2024" name="Nat. Commun.">
        <title>Phylogenomics reveals the evolutionary origins of lichenization in chlorophyte algae.</title>
        <authorList>
            <person name="Puginier C."/>
            <person name="Libourel C."/>
            <person name="Otte J."/>
            <person name="Skaloud P."/>
            <person name="Haon M."/>
            <person name="Grisel S."/>
            <person name="Petersen M."/>
            <person name="Berrin J.G."/>
            <person name="Delaux P.M."/>
            <person name="Dal Grande F."/>
            <person name="Keller J."/>
        </authorList>
    </citation>
    <scope>NUCLEOTIDE SEQUENCE [LARGE SCALE GENOMIC DNA]</scope>
    <source>
        <strain evidence="7 8">SAG 245.80</strain>
    </source>
</reference>
<organism evidence="7 8">
    <name type="scientific">Elliptochloris bilobata</name>
    <dbReference type="NCBI Taxonomy" id="381761"/>
    <lineage>
        <taxon>Eukaryota</taxon>
        <taxon>Viridiplantae</taxon>
        <taxon>Chlorophyta</taxon>
        <taxon>core chlorophytes</taxon>
        <taxon>Trebouxiophyceae</taxon>
        <taxon>Trebouxiophyceae incertae sedis</taxon>
        <taxon>Elliptochloris clade</taxon>
        <taxon>Elliptochloris</taxon>
    </lineage>
</organism>
<dbReference type="InterPro" id="IPR007854">
    <property type="entry name" value="Fip1_dom"/>
</dbReference>
<evidence type="ECO:0000259" key="6">
    <source>
        <dbReference type="Pfam" id="PF05182"/>
    </source>
</evidence>
<feature type="compositionally biased region" description="Pro residues" evidence="5">
    <location>
        <begin position="372"/>
        <end position="382"/>
    </location>
</feature>
<evidence type="ECO:0000256" key="4">
    <source>
        <dbReference type="ARBA" id="ARBA00023242"/>
    </source>
</evidence>
<feature type="region of interest" description="Disordered" evidence="5">
    <location>
        <begin position="336"/>
        <end position="799"/>
    </location>
</feature>
<keyword evidence="8" id="KW-1185">Reference proteome</keyword>
<evidence type="ECO:0000256" key="1">
    <source>
        <dbReference type="ARBA" id="ARBA00004123"/>
    </source>
</evidence>
<name>A0AAW1S7G4_9CHLO</name>
<feature type="region of interest" description="Disordered" evidence="5">
    <location>
        <begin position="303"/>
        <end position="322"/>
    </location>
</feature>
<dbReference type="Proteomes" id="UP001445335">
    <property type="component" value="Unassembled WGS sequence"/>
</dbReference>
<comment type="subcellular location">
    <subcellularLocation>
        <location evidence="1">Nucleus</location>
    </subcellularLocation>
</comment>
<keyword evidence="3" id="KW-0507">mRNA processing</keyword>
<feature type="compositionally biased region" description="Gly residues" evidence="5">
    <location>
        <begin position="305"/>
        <end position="315"/>
    </location>
</feature>
<sequence length="799" mass="84568">MEDEDLYAELYGEAPPEDEAPAPPARHEQQRGAPAGWGNGGQSAAAGEEAPPPPPPPPPQKPPAEYAPAEEDDDLDVVLAEPEQDAGSDDDGFDVVLDEADASDAPIAGARAPAASATNVPADASTGLGGAAAFRYVREGAAPPGRPPLMPPPGMPGPPPGVGGPPGMPRPPPPHPMGPGGPRPPGRPPFGVPGGPRPYYDGMAPREPPVLPSQATRPGQPLRLPGQTRVTPEEYREFRELGHGEIFNLDVDAVVEAPWRTPGADPTDFFNYGLTLRTWREYAARIARYRLEFSMQRKIQTLDGSGPGAGPGIGSGFESDADLPPELAAALREERGNAGPAFGGPGFGGPGFGRPEFGGPPFPRPNGLAIGPPRPPPAPPGGPARQESDAVISLVGGEPDTPRAAQKAREAPQGDALLLQGPTVSAGSAPPRGAPSGEPLAKGPAPPPGPPPPGGPQRPPMRGFPGEGAGMPGMMGGMPFGRVMMTHEGPVMLTPEGPDMGERGGSPVRREPSNSDSAQRDDGVNGRGGGEPDGRFDGGSGRGTLPPLHMGMDDGSEGPPARRGPMDAEFDFRGGFGDAYDSGGEGRGPPKRLRRQEPASLEMAGAALAMGMEDDAGFAARPDARRRPDGPGGGMPFRKQGLGFSEGPPRGFMGPDPRAFGPGPRHWEHEEAAQRLAGYEEEHERAERQRHAERDRERQREREGTSRREGGEPDRRGRDRGDRGADRGERREERREKRRSRSRSRERAKHREHKSSERKSSGRHSSERGNRLKAERGEKRSREHRRRGEAGDEQEGSRR</sequence>
<evidence type="ECO:0000313" key="8">
    <source>
        <dbReference type="Proteomes" id="UP001445335"/>
    </source>
</evidence>
<dbReference type="EMBL" id="JALJOU010000008">
    <property type="protein sequence ID" value="KAK9842234.1"/>
    <property type="molecule type" value="Genomic_DNA"/>
</dbReference>
<feature type="compositionally biased region" description="Low complexity" evidence="5">
    <location>
        <begin position="601"/>
        <end position="621"/>
    </location>
</feature>
<dbReference type="PANTHER" id="PTHR36884">
    <property type="entry name" value="FIP1[III]-LIKE PROTEIN"/>
    <property type="match status" value="1"/>
</dbReference>
<accession>A0AAW1S7G4</accession>
<feature type="compositionally biased region" description="Basic residues" evidence="5">
    <location>
        <begin position="736"/>
        <end position="753"/>
    </location>
</feature>
<keyword evidence="4" id="KW-0539">Nucleus</keyword>
<evidence type="ECO:0000256" key="5">
    <source>
        <dbReference type="SAM" id="MobiDB-lite"/>
    </source>
</evidence>
<comment type="caution">
    <text evidence="7">The sequence shown here is derived from an EMBL/GenBank/DDBJ whole genome shotgun (WGS) entry which is preliminary data.</text>
</comment>
<evidence type="ECO:0000256" key="2">
    <source>
        <dbReference type="ARBA" id="ARBA00007459"/>
    </source>
</evidence>
<feature type="compositionally biased region" description="Gly residues" evidence="5">
    <location>
        <begin position="465"/>
        <end position="479"/>
    </location>
</feature>
<dbReference type="InterPro" id="IPR044976">
    <property type="entry name" value="FIPS5/FIPS3-like"/>
</dbReference>
<dbReference type="GO" id="GO:0005634">
    <property type="term" value="C:nucleus"/>
    <property type="evidence" value="ECO:0007669"/>
    <property type="project" value="UniProtKB-SubCell"/>
</dbReference>